<dbReference type="Gene3D" id="1.20.1740.10">
    <property type="entry name" value="Amino acid/polyamine transporter I"/>
    <property type="match status" value="1"/>
</dbReference>
<dbReference type="GO" id="GO:0022857">
    <property type="term" value="F:transmembrane transporter activity"/>
    <property type="evidence" value="ECO:0007669"/>
    <property type="project" value="InterPro"/>
</dbReference>
<comment type="similarity">
    <text evidence="2">Belongs to the amino acid-polyamine-organocation (APC) superfamily. Basic amino acid/polyamine antiporter (APA) (TC 2.A.3.2) family.</text>
</comment>
<name>A0A2M8RTP3_9PAST</name>
<dbReference type="Pfam" id="PF13520">
    <property type="entry name" value="AA_permease_2"/>
    <property type="match status" value="1"/>
</dbReference>
<dbReference type="AlphaFoldDB" id="A0A2M8RTP3"/>
<organism evidence="10 11">
    <name type="scientific">Caviibacterium pharyngocola</name>
    <dbReference type="NCBI Taxonomy" id="28159"/>
    <lineage>
        <taxon>Bacteria</taxon>
        <taxon>Pseudomonadati</taxon>
        <taxon>Pseudomonadota</taxon>
        <taxon>Gammaproteobacteria</taxon>
        <taxon>Pasteurellales</taxon>
        <taxon>Pasteurellaceae</taxon>
        <taxon>Caviibacterium</taxon>
    </lineage>
</organism>
<keyword evidence="11" id="KW-1185">Reference proteome</keyword>
<feature type="transmembrane region" description="Helical" evidence="9">
    <location>
        <begin position="158"/>
        <end position="180"/>
    </location>
</feature>
<dbReference type="InterPro" id="IPR050367">
    <property type="entry name" value="APC_superfamily"/>
</dbReference>
<evidence type="ECO:0000256" key="8">
    <source>
        <dbReference type="ARBA" id="ARBA00023136"/>
    </source>
</evidence>
<feature type="transmembrane region" description="Helical" evidence="9">
    <location>
        <begin position="200"/>
        <end position="221"/>
    </location>
</feature>
<dbReference type="InterPro" id="IPR002293">
    <property type="entry name" value="AA/rel_permease1"/>
</dbReference>
<keyword evidence="3" id="KW-0813">Transport</keyword>
<evidence type="ECO:0000313" key="10">
    <source>
        <dbReference type="EMBL" id="PJG82249.1"/>
    </source>
</evidence>
<dbReference type="GO" id="GO:0006865">
    <property type="term" value="P:amino acid transport"/>
    <property type="evidence" value="ECO:0007669"/>
    <property type="project" value="UniProtKB-KW"/>
</dbReference>
<evidence type="ECO:0000256" key="9">
    <source>
        <dbReference type="SAM" id="Phobius"/>
    </source>
</evidence>
<feature type="transmembrane region" description="Helical" evidence="9">
    <location>
        <begin position="449"/>
        <end position="467"/>
    </location>
</feature>
<evidence type="ECO:0000256" key="2">
    <source>
        <dbReference type="ARBA" id="ARBA00008220"/>
    </source>
</evidence>
<evidence type="ECO:0000256" key="5">
    <source>
        <dbReference type="ARBA" id="ARBA00022692"/>
    </source>
</evidence>
<dbReference type="PANTHER" id="PTHR42770">
    <property type="entry name" value="AMINO ACID TRANSPORTER-RELATED"/>
    <property type="match status" value="1"/>
</dbReference>
<feature type="transmembrane region" description="Helical" evidence="9">
    <location>
        <begin position="391"/>
        <end position="407"/>
    </location>
</feature>
<protein>
    <submittedName>
        <fullName evidence="10">Arginine:ornithine antiporter</fullName>
    </submittedName>
</protein>
<feature type="transmembrane region" description="Helical" evidence="9">
    <location>
        <begin position="42"/>
        <end position="62"/>
    </location>
</feature>
<evidence type="ECO:0000256" key="3">
    <source>
        <dbReference type="ARBA" id="ARBA00022448"/>
    </source>
</evidence>
<keyword evidence="7 9" id="KW-1133">Transmembrane helix</keyword>
<comment type="caution">
    <text evidence="10">The sequence shown here is derived from an EMBL/GenBank/DDBJ whole genome shotgun (WGS) entry which is preliminary data.</text>
</comment>
<evidence type="ECO:0000256" key="6">
    <source>
        <dbReference type="ARBA" id="ARBA00022970"/>
    </source>
</evidence>
<dbReference type="RefSeq" id="WP_100297431.1">
    <property type="nucleotide sequence ID" value="NZ_PHGZ01000025.1"/>
</dbReference>
<feature type="transmembrane region" description="Helical" evidence="9">
    <location>
        <begin position="277"/>
        <end position="301"/>
    </location>
</feature>
<evidence type="ECO:0000256" key="4">
    <source>
        <dbReference type="ARBA" id="ARBA00022475"/>
    </source>
</evidence>
<keyword evidence="4" id="KW-1003">Cell membrane</keyword>
<evidence type="ECO:0000256" key="1">
    <source>
        <dbReference type="ARBA" id="ARBA00004651"/>
    </source>
</evidence>
<proteinExistence type="inferred from homology"/>
<feature type="transmembrane region" description="Helical" evidence="9">
    <location>
        <begin position="128"/>
        <end position="146"/>
    </location>
</feature>
<dbReference type="InterPro" id="IPR004754">
    <property type="entry name" value="Amino_acid_antiprt"/>
</dbReference>
<comment type="subcellular location">
    <subcellularLocation>
        <location evidence="1">Cell membrane</location>
        <topology evidence="1">Multi-pass membrane protein</topology>
    </subcellularLocation>
</comment>
<evidence type="ECO:0000313" key="11">
    <source>
        <dbReference type="Proteomes" id="UP000230282"/>
    </source>
</evidence>
<feature type="transmembrane region" description="Helical" evidence="9">
    <location>
        <begin position="334"/>
        <end position="352"/>
    </location>
</feature>
<dbReference type="PIRSF" id="PIRSF006060">
    <property type="entry name" value="AA_transporter"/>
    <property type="match status" value="1"/>
</dbReference>
<dbReference type="OrthoDB" id="3185104at2"/>
<evidence type="ECO:0000256" key="7">
    <source>
        <dbReference type="ARBA" id="ARBA00022989"/>
    </source>
</evidence>
<dbReference type="Proteomes" id="UP000230282">
    <property type="component" value="Unassembled WGS sequence"/>
</dbReference>
<feature type="transmembrane region" description="Helical" evidence="9">
    <location>
        <begin position="358"/>
        <end position="379"/>
    </location>
</feature>
<dbReference type="EMBL" id="PHGZ01000025">
    <property type="protein sequence ID" value="PJG82249.1"/>
    <property type="molecule type" value="Genomic_DNA"/>
</dbReference>
<dbReference type="PANTHER" id="PTHR42770:SF4">
    <property type="entry name" value="ARGININE_ORNITHINE ANTIPORTER-RELATED"/>
    <property type="match status" value="1"/>
</dbReference>
<keyword evidence="8 9" id="KW-0472">Membrane</keyword>
<feature type="transmembrane region" description="Helical" evidence="9">
    <location>
        <begin position="83"/>
        <end position="108"/>
    </location>
</feature>
<keyword evidence="5 9" id="KW-0812">Transmembrane</keyword>
<dbReference type="GO" id="GO:0005886">
    <property type="term" value="C:plasma membrane"/>
    <property type="evidence" value="ECO:0007669"/>
    <property type="project" value="UniProtKB-SubCell"/>
</dbReference>
<feature type="transmembrane region" description="Helical" evidence="9">
    <location>
        <begin position="233"/>
        <end position="257"/>
    </location>
</feature>
<keyword evidence="6" id="KW-0029">Amino-acid transport</keyword>
<feature type="transmembrane region" description="Helical" evidence="9">
    <location>
        <begin position="413"/>
        <end position="429"/>
    </location>
</feature>
<accession>A0A2M8RTP3</accession>
<sequence length="470" mass="51035">MSNKKIGLVSLTALVLSSMIGSGIFSLPQNMAAVAGSEALLIGWAITGVGIIFLGLSFFYISRLKPELDGGIYTYAREGFGDLTGFLSAWGYWLCATIGIVGYLVVAFEGIGTFTDSENQVIFGQGNTVASFIGSSVIVWLVHLLIAKGVKEAASVNLVATVVKVFPLILFIALALWYFSPETFRQDMQGSALNNSVSDQVKNTMLITLWVFTGVEGAAVLSAHAKKRSDVGLATVLGIVIALVLYVAITVLSLGILPREVIAAMPNPSMAGLLNEMIGSSGKIIITFCLIVSVLASYISWTMYSSEIPYRGAQNGAFPQILNKLNSNDIPINSLWFTGFIVQFCLVLVLLTGKSYEALLLISTSMILVPYLLIGAYLLKLAFLQNAAWHIKLTGFMATLYGIWILYAAGLDYLLISVSLYVPGIALFLHSRYRHQGGKFNLNKWEKGLLLVFALLFIWAIQVLLNFDWG</sequence>
<dbReference type="NCBIfam" id="TIGR00905">
    <property type="entry name" value="2A0302"/>
    <property type="match status" value="1"/>
</dbReference>
<gene>
    <name evidence="10" type="ORF">CVP04_10340</name>
</gene>
<reference evidence="10 11" key="1">
    <citation type="submission" date="2017-11" db="EMBL/GenBank/DDBJ databases">
        <title>Reclassification of Bisgaard taxon 5 as Caviibacterium pharyngocola gen. nov., sp. nov.</title>
        <authorList>
            <person name="Christensen H."/>
        </authorList>
    </citation>
    <scope>NUCLEOTIDE SEQUENCE [LARGE SCALE GENOMIC DNA]</scope>
    <source>
        <strain evidence="10 11">7_3</strain>
    </source>
</reference>